<feature type="transmembrane region" description="Helical" evidence="1">
    <location>
        <begin position="70"/>
        <end position="93"/>
    </location>
</feature>
<evidence type="ECO:0000256" key="1">
    <source>
        <dbReference type="SAM" id="Phobius"/>
    </source>
</evidence>
<feature type="transmembrane region" description="Helical" evidence="1">
    <location>
        <begin position="124"/>
        <end position="141"/>
    </location>
</feature>
<keyword evidence="1" id="KW-1133">Transmembrane helix</keyword>
<dbReference type="EMBL" id="JACIDV010000002">
    <property type="protein sequence ID" value="MBB3944908.1"/>
    <property type="molecule type" value="Genomic_DNA"/>
</dbReference>
<gene>
    <name evidence="2" type="ORF">GGQ73_000833</name>
</gene>
<reference evidence="2 3" key="1">
    <citation type="submission" date="2020-08" db="EMBL/GenBank/DDBJ databases">
        <title>Genomic Encyclopedia of Type Strains, Phase IV (KMG-IV): sequencing the most valuable type-strain genomes for metagenomic binning, comparative biology and taxonomic classification.</title>
        <authorList>
            <person name="Goeker M."/>
        </authorList>
    </citation>
    <scope>NUCLEOTIDE SEQUENCE [LARGE SCALE GENOMIC DNA]</scope>
    <source>
        <strain evidence="2 3">DSM 26438</strain>
    </source>
</reference>
<evidence type="ECO:0000313" key="3">
    <source>
        <dbReference type="Proteomes" id="UP000565286"/>
    </source>
</evidence>
<dbReference type="AlphaFoldDB" id="A0A7W6C6L2"/>
<dbReference type="Proteomes" id="UP000565286">
    <property type="component" value="Unassembled WGS sequence"/>
</dbReference>
<organism evidence="2 3">
    <name type="scientific">Rhizobium skierniewicense</name>
    <dbReference type="NCBI Taxonomy" id="984260"/>
    <lineage>
        <taxon>Bacteria</taxon>
        <taxon>Pseudomonadati</taxon>
        <taxon>Pseudomonadota</taxon>
        <taxon>Alphaproteobacteria</taxon>
        <taxon>Hyphomicrobiales</taxon>
        <taxon>Rhizobiaceae</taxon>
        <taxon>Rhizobium/Agrobacterium group</taxon>
        <taxon>Rhizobium</taxon>
    </lineage>
</organism>
<accession>A0A7W6C6L2</accession>
<proteinExistence type="predicted"/>
<sequence length="217" mass="24061">MFAVGSTVYSIASVPVPVPSNDVRLLLTLLWAELFSLKSLVMCNILLCFGRIFEAHPVDLEQRRWEFPRWIFEQPFFGITLGLSLFCFPLLFIIGLSGIIYLIAAGVVLYFTPRFLARGAIGHGVFIVLCLVGGCVLSMLLPHKNNAIACEADKIVPLRSGTTVACDEYAFIEKAAGLIIEHRQSSIFVPLKDLAPYEIKALGPGSWLIRSRVRPHL</sequence>
<evidence type="ECO:0000313" key="2">
    <source>
        <dbReference type="EMBL" id="MBB3944908.1"/>
    </source>
</evidence>
<protein>
    <submittedName>
        <fullName evidence="2">Uncharacterized protein</fullName>
    </submittedName>
</protein>
<keyword evidence="3" id="KW-1185">Reference proteome</keyword>
<keyword evidence="1" id="KW-0472">Membrane</keyword>
<comment type="caution">
    <text evidence="2">The sequence shown here is derived from an EMBL/GenBank/DDBJ whole genome shotgun (WGS) entry which is preliminary data.</text>
</comment>
<name>A0A7W6C6L2_9HYPH</name>
<keyword evidence="1" id="KW-0812">Transmembrane</keyword>